<accession>A0A4Q8AK67</accession>
<evidence type="ECO:0008006" key="3">
    <source>
        <dbReference type="Google" id="ProtNLM"/>
    </source>
</evidence>
<dbReference type="OrthoDB" id="3541146at2"/>
<name>A0A4Q8AK67_9MICO</name>
<proteinExistence type="predicted"/>
<organism evidence="1 2">
    <name type="scientific">Microterricola gilva</name>
    <dbReference type="NCBI Taxonomy" id="393267"/>
    <lineage>
        <taxon>Bacteria</taxon>
        <taxon>Bacillati</taxon>
        <taxon>Actinomycetota</taxon>
        <taxon>Actinomycetes</taxon>
        <taxon>Micrococcales</taxon>
        <taxon>Microbacteriaceae</taxon>
        <taxon>Microterricola</taxon>
    </lineage>
</organism>
<dbReference type="Proteomes" id="UP000291483">
    <property type="component" value="Unassembled WGS sequence"/>
</dbReference>
<gene>
    <name evidence="1" type="ORF">EV379_1201</name>
</gene>
<dbReference type="CDD" id="cd00093">
    <property type="entry name" value="HTH_XRE"/>
    <property type="match status" value="1"/>
</dbReference>
<keyword evidence="2" id="KW-1185">Reference proteome</keyword>
<evidence type="ECO:0000313" key="2">
    <source>
        <dbReference type="Proteomes" id="UP000291483"/>
    </source>
</evidence>
<dbReference type="EMBL" id="SHLC01000001">
    <property type="protein sequence ID" value="RZU64890.1"/>
    <property type="molecule type" value="Genomic_DNA"/>
</dbReference>
<dbReference type="AlphaFoldDB" id="A0A4Q8AK67"/>
<evidence type="ECO:0000313" key="1">
    <source>
        <dbReference type="EMBL" id="RZU64890.1"/>
    </source>
</evidence>
<dbReference type="InterPro" id="IPR001387">
    <property type="entry name" value="Cro/C1-type_HTH"/>
</dbReference>
<protein>
    <recommendedName>
        <fullName evidence="3">Helix-turn-helix protein</fullName>
    </recommendedName>
</protein>
<sequence>MNTTPWWDYVQRVTNNAGGVEIARKADFDPSAVSRWKRGDPPRWDFVLKFARAYNRNVLEALAEAGFITKEEANLHEVRVGIEDIDTIALLEEVIRRQPR</sequence>
<reference evidence="1 2" key="1">
    <citation type="submission" date="2019-02" db="EMBL/GenBank/DDBJ databases">
        <title>Sequencing the genomes of 1000 actinobacteria strains.</title>
        <authorList>
            <person name="Klenk H.-P."/>
        </authorList>
    </citation>
    <scope>NUCLEOTIDE SEQUENCE [LARGE SCALE GENOMIC DNA]</scope>
    <source>
        <strain evidence="1 2">DSM 18319</strain>
    </source>
</reference>
<comment type="caution">
    <text evidence="1">The sequence shown here is derived from an EMBL/GenBank/DDBJ whole genome shotgun (WGS) entry which is preliminary data.</text>
</comment>
<dbReference type="RefSeq" id="WP_130505324.1">
    <property type="nucleotide sequence ID" value="NZ_SHLC01000001.1"/>
</dbReference>